<evidence type="ECO:0000313" key="5">
    <source>
        <dbReference type="EMBL" id="POY39245.1"/>
    </source>
</evidence>
<organism evidence="5 6">
    <name type="scientific">Solitalea longa</name>
    <dbReference type="NCBI Taxonomy" id="2079460"/>
    <lineage>
        <taxon>Bacteria</taxon>
        <taxon>Pseudomonadati</taxon>
        <taxon>Bacteroidota</taxon>
        <taxon>Sphingobacteriia</taxon>
        <taxon>Sphingobacteriales</taxon>
        <taxon>Sphingobacteriaceae</taxon>
        <taxon>Solitalea</taxon>
    </lineage>
</organism>
<dbReference type="SFLD" id="SFLDG01129">
    <property type="entry name" value="C1.5:_HAD__Beta-PGM__Phosphata"/>
    <property type="match status" value="1"/>
</dbReference>
<dbReference type="EC" id="3.1.3.18" evidence="4"/>
<evidence type="ECO:0000313" key="6">
    <source>
        <dbReference type="Proteomes" id="UP000236893"/>
    </source>
</evidence>
<gene>
    <name evidence="5" type="ORF">C3K47_01760</name>
</gene>
<comment type="similarity">
    <text evidence="3">Belongs to the HAD-like hydrolase superfamily. CbbY/CbbZ/Gph/YieH family.</text>
</comment>
<keyword evidence="6" id="KW-1185">Reference proteome</keyword>
<dbReference type="CDD" id="cd01427">
    <property type="entry name" value="HAD_like"/>
    <property type="match status" value="1"/>
</dbReference>
<sequence>MLNGGQTLSDIGMKSFTDIKIGDKSLINDFDVFVFDLDDTLYPEIEYLKYAYAEIADYVSQKYQLNRDSINTFLIDTFLTEGRVKLFDKLIKTYFLDQDDVVSFLEILRNVSINNIIEPFPLIIDLLRTLKERNKLVFILTNGNPVQQKNKIESINWHDLNSFFTPIYANLLAPKPSPIGLFEILKLSSAVSEKIIFIGDSEVDRLSAYNAQMAFLDVNRMMQFLEK</sequence>
<dbReference type="PANTHER" id="PTHR43434:SF1">
    <property type="entry name" value="PHOSPHOGLYCOLATE PHOSPHATASE"/>
    <property type="match status" value="1"/>
</dbReference>
<dbReference type="Pfam" id="PF00702">
    <property type="entry name" value="Hydrolase"/>
    <property type="match status" value="1"/>
</dbReference>
<dbReference type="Gene3D" id="3.40.50.1000">
    <property type="entry name" value="HAD superfamily/HAD-like"/>
    <property type="match status" value="1"/>
</dbReference>
<dbReference type="InterPro" id="IPR050155">
    <property type="entry name" value="HAD-like_hydrolase_sf"/>
</dbReference>
<comment type="pathway">
    <text evidence="2">Organic acid metabolism; glycolate biosynthesis; glycolate from 2-phosphoglycolate: step 1/1.</text>
</comment>
<comment type="catalytic activity">
    <reaction evidence="1">
        <text>2-phosphoglycolate + H2O = glycolate + phosphate</text>
        <dbReference type="Rhea" id="RHEA:14369"/>
        <dbReference type="ChEBI" id="CHEBI:15377"/>
        <dbReference type="ChEBI" id="CHEBI:29805"/>
        <dbReference type="ChEBI" id="CHEBI:43474"/>
        <dbReference type="ChEBI" id="CHEBI:58033"/>
        <dbReference type="EC" id="3.1.3.18"/>
    </reaction>
</comment>
<evidence type="ECO:0000256" key="4">
    <source>
        <dbReference type="ARBA" id="ARBA00013078"/>
    </source>
</evidence>
<name>A0A2S5A9L4_9SPHI</name>
<dbReference type="OrthoDB" id="9807630at2"/>
<evidence type="ECO:0000256" key="1">
    <source>
        <dbReference type="ARBA" id="ARBA00000830"/>
    </source>
</evidence>
<dbReference type="InterPro" id="IPR023214">
    <property type="entry name" value="HAD_sf"/>
</dbReference>
<dbReference type="GO" id="GO:0006281">
    <property type="term" value="P:DNA repair"/>
    <property type="evidence" value="ECO:0007669"/>
    <property type="project" value="TreeGrafter"/>
</dbReference>
<dbReference type="GO" id="GO:0008967">
    <property type="term" value="F:phosphoglycolate phosphatase activity"/>
    <property type="evidence" value="ECO:0007669"/>
    <property type="project" value="UniProtKB-EC"/>
</dbReference>
<dbReference type="InterPro" id="IPR036412">
    <property type="entry name" value="HAD-like_sf"/>
</dbReference>
<reference evidence="5 6" key="1">
    <citation type="submission" date="2018-01" db="EMBL/GenBank/DDBJ databases">
        <authorList>
            <person name="Gaut B.S."/>
            <person name="Morton B.R."/>
            <person name="Clegg M.T."/>
            <person name="Duvall M.R."/>
        </authorList>
    </citation>
    <scope>NUCLEOTIDE SEQUENCE [LARGE SCALE GENOMIC DNA]</scope>
    <source>
        <strain evidence="5 6">HR-AV</strain>
    </source>
</reference>
<accession>A0A2S5A9L4</accession>
<proteinExistence type="inferred from homology"/>
<evidence type="ECO:0000256" key="2">
    <source>
        <dbReference type="ARBA" id="ARBA00004818"/>
    </source>
</evidence>
<dbReference type="Gene3D" id="1.10.150.520">
    <property type="match status" value="1"/>
</dbReference>
<dbReference type="PANTHER" id="PTHR43434">
    <property type="entry name" value="PHOSPHOGLYCOLATE PHOSPHATASE"/>
    <property type="match status" value="1"/>
</dbReference>
<protein>
    <recommendedName>
        <fullName evidence="4">phosphoglycolate phosphatase</fullName>
        <ecNumber evidence="4">3.1.3.18</ecNumber>
    </recommendedName>
</protein>
<dbReference type="SFLD" id="SFLDS00003">
    <property type="entry name" value="Haloacid_Dehalogenase"/>
    <property type="match status" value="1"/>
</dbReference>
<dbReference type="EMBL" id="PQVF01000001">
    <property type="protein sequence ID" value="POY39245.1"/>
    <property type="molecule type" value="Genomic_DNA"/>
</dbReference>
<dbReference type="AlphaFoldDB" id="A0A2S5A9L4"/>
<evidence type="ECO:0000256" key="3">
    <source>
        <dbReference type="ARBA" id="ARBA00006171"/>
    </source>
</evidence>
<dbReference type="Proteomes" id="UP000236893">
    <property type="component" value="Unassembled WGS sequence"/>
</dbReference>
<dbReference type="SUPFAM" id="SSF56784">
    <property type="entry name" value="HAD-like"/>
    <property type="match status" value="1"/>
</dbReference>
<comment type="caution">
    <text evidence="5">The sequence shown here is derived from an EMBL/GenBank/DDBJ whole genome shotgun (WGS) entry which is preliminary data.</text>
</comment>